<proteinExistence type="predicted"/>
<dbReference type="RefSeq" id="WP_013697540.1">
    <property type="nucleotide sequence ID" value="NC_015381.1"/>
</dbReference>
<dbReference type="PROSITE" id="PS51186">
    <property type="entry name" value="GNAT"/>
    <property type="match status" value="1"/>
</dbReference>
<keyword evidence="3" id="KW-1185">Reference proteome</keyword>
<gene>
    <name evidence="2" type="ordered locus">bgla_1g15460</name>
</gene>
<dbReference type="GO" id="GO:0016747">
    <property type="term" value="F:acyltransferase activity, transferring groups other than amino-acyl groups"/>
    <property type="evidence" value="ECO:0007669"/>
    <property type="project" value="InterPro"/>
</dbReference>
<organism evidence="2 3">
    <name type="scientific">Burkholderia gladioli (strain BSR3)</name>
    <dbReference type="NCBI Taxonomy" id="999541"/>
    <lineage>
        <taxon>Bacteria</taxon>
        <taxon>Pseudomonadati</taxon>
        <taxon>Pseudomonadota</taxon>
        <taxon>Betaproteobacteria</taxon>
        <taxon>Burkholderiales</taxon>
        <taxon>Burkholderiaceae</taxon>
        <taxon>Burkholderia</taxon>
    </lineage>
</organism>
<protein>
    <recommendedName>
        <fullName evidence="1">N-acetyltransferase domain-containing protein</fullName>
    </recommendedName>
</protein>
<dbReference type="SUPFAM" id="SSF55729">
    <property type="entry name" value="Acyl-CoA N-acyltransferases (Nat)"/>
    <property type="match status" value="1"/>
</dbReference>
<dbReference type="InterPro" id="IPR000182">
    <property type="entry name" value="GNAT_dom"/>
</dbReference>
<dbReference type="EMBL" id="CP002599">
    <property type="protein sequence ID" value="AEA60202.1"/>
    <property type="molecule type" value="Genomic_DNA"/>
</dbReference>
<sequence length="213" mass="23715">MTWADLSTLPVDSVVPAGFKYEQLSRPDINELVKKIQGWYPDIRVGSARGFLDPAFYESRVSIAGEEEKDLIVYVCKYEAEIASMVCIERDMDSSTMQGRLAIVAPRYRNSGLAGFGPFILDQQARAMKIAMVYNRVSLKHGYAQRLVESAGFALVGIIPASDREMVEPGTVKHVPEALYVKVYASESALFAPAAQSMTENVHALWQQLFSRQ</sequence>
<dbReference type="STRING" id="999541.bgla_1g15460"/>
<dbReference type="Proteomes" id="UP000008316">
    <property type="component" value="Chromosome 1"/>
</dbReference>
<reference evidence="2 3" key="1">
    <citation type="journal article" date="2011" name="J. Bacteriol.">
        <title>Complete genome sequence of Burkholderia gladioli BSR3.</title>
        <authorList>
            <person name="Seo Y.S."/>
            <person name="Lim J."/>
            <person name="Choi B.S."/>
            <person name="Kim H."/>
            <person name="Goo E."/>
            <person name="Lee B."/>
            <person name="Lim J.S."/>
            <person name="Choi I.Y."/>
            <person name="Moon J.S."/>
            <person name="Kim J."/>
            <person name="Hwang I."/>
        </authorList>
    </citation>
    <scope>NUCLEOTIDE SEQUENCE [LARGE SCALE GENOMIC DNA]</scope>
    <source>
        <strain evidence="2 3">BSR3</strain>
    </source>
</reference>
<feature type="domain" description="N-acetyltransferase" evidence="1">
    <location>
        <begin position="19"/>
        <end position="182"/>
    </location>
</feature>
<name>F2LCF0_BURGS</name>
<dbReference type="KEGG" id="bgd:bgla_1g15460"/>
<dbReference type="HOGENOM" id="CLU_1193827_0_0_4"/>
<dbReference type="AlphaFoldDB" id="F2LCF0"/>
<dbReference type="Gene3D" id="3.40.630.30">
    <property type="match status" value="1"/>
</dbReference>
<evidence type="ECO:0000259" key="1">
    <source>
        <dbReference type="PROSITE" id="PS51186"/>
    </source>
</evidence>
<dbReference type="eggNOG" id="ENOG50344TJ">
    <property type="taxonomic scope" value="Bacteria"/>
</dbReference>
<evidence type="ECO:0000313" key="3">
    <source>
        <dbReference type="Proteomes" id="UP000008316"/>
    </source>
</evidence>
<accession>F2LCF0</accession>
<evidence type="ECO:0000313" key="2">
    <source>
        <dbReference type="EMBL" id="AEA60202.1"/>
    </source>
</evidence>
<dbReference type="InterPro" id="IPR016181">
    <property type="entry name" value="Acyl_CoA_acyltransferase"/>
</dbReference>